<dbReference type="EMBL" id="LRRQ01000169">
    <property type="protein sequence ID" value="OAM87538.1"/>
    <property type="molecule type" value="Genomic_DNA"/>
</dbReference>
<gene>
    <name evidence="2" type="ORF">AW736_22525</name>
</gene>
<dbReference type="Proteomes" id="UP000078486">
    <property type="component" value="Unassembled WGS sequence"/>
</dbReference>
<sequence length="103" mass="11846">MELSRHQAAADPLQKAGQEADDGKAASRMSIIKKLADTALIRGYDDKDHCIYINLLEKKNDQDWELIEIRHQRYRELGIRKLSVLMLGPNGETWRLPDDIFPS</sequence>
<comment type="caution">
    <text evidence="2">The sequence shown here is derived from an EMBL/GenBank/DDBJ whole genome shotgun (WGS) entry which is preliminary data.</text>
</comment>
<protein>
    <submittedName>
        <fullName evidence="2">Uncharacterized protein</fullName>
    </submittedName>
</protein>
<keyword evidence="3" id="KW-1185">Reference proteome</keyword>
<accession>A0A178ICT6</accession>
<evidence type="ECO:0000313" key="3">
    <source>
        <dbReference type="Proteomes" id="UP000078486"/>
    </source>
</evidence>
<feature type="region of interest" description="Disordered" evidence="1">
    <location>
        <begin position="1"/>
        <end position="24"/>
    </location>
</feature>
<dbReference type="RefSeq" id="WP_068772551.1">
    <property type="nucleotide sequence ID" value="NZ_CP109796.1"/>
</dbReference>
<organism evidence="2 3">
    <name type="scientific">Termitidicoccus mucosus</name>
    <dbReference type="NCBI Taxonomy" id="1184151"/>
    <lineage>
        <taxon>Bacteria</taxon>
        <taxon>Pseudomonadati</taxon>
        <taxon>Verrucomicrobiota</taxon>
        <taxon>Opitutia</taxon>
        <taxon>Opitutales</taxon>
        <taxon>Opitutaceae</taxon>
        <taxon>Termitidicoccus</taxon>
    </lineage>
</organism>
<reference evidence="2 3" key="1">
    <citation type="submission" date="2016-01" db="EMBL/GenBank/DDBJ databases">
        <title>High potential of lignocellulose degradation of a new Verrucomicrobia species.</title>
        <authorList>
            <person name="Wang Y."/>
            <person name="Shi Y."/>
            <person name="Qiu Z."/>
            <person name="Liu S."/>
            <person name="Yang H."/>
        </authorList>
    </citation>
    <scope>NUCLEOTIDE SEQUENCE [LARGE SCALE GENOMIC DNA]</scope>
    <source>
        <strain evidence="2 3">TSB47</strain>
    </source>
</reference>
<evidence type="ECO:0000313" key="2">
    <source>
        <dbReference type="EMBL" id="OAM87538.1"/>
    </source>
</evidence>
<dbReference type="AlphaFoldDB" id="A0A178ICT6"/>
<evidence type="ECO:0000256" key="1">
    <source>
        <dbReference type="SAM" id="MobiDB-lite"/>
    </source>
</evidence>
<proteinExistence type="predicted"/>
<name>A0A178ICT6_9BACT</name>